<evidence type="ECO:0000256" key="1">
    <source>
        <dbReference type="SAM" id="SignalP"/>
    </source>
</evidence>
<dbReference type="EMBL" id="RQEP01000019">
    <property type="protein sequence ID" value="TGJ99431.1"/>
    <property type="molecule type" value="Genomic_DNA"/>
</dbReference>
<accession>A0A4R9FLA5</accession>
<sequence>MNGLFKKIFYAALLFGLILLANLNCATMDSGYRGYNRSGCYGYNCGYGYGNYYNNRYRQYGGYPGYQSSGGFRNHNPLFVPAGRFHNVGRPSHWRL</sequence>
<feature type="chain" id="PRO_5020331942" description="Sulfur globule protein" evidence="1">
    <location>
        <begin position="27"/>
        <end position="96"/>
    </location>
</feature>
<dbReference type="RefSeq" id="WP_135589523.1">
    <property type="nucleotide sequence ID" value="NZ_RQEP01000019.1"/>
</dbReference>
<evidence type="ECO:0000313" key="3">
    <source>
        <dbReference type="Proteomes" id="UP000297453"/>
    </source>
</evidence>
<evidence type="ECO:0008006" key="4">
    <source>
        <dbReference type="Google" id="ProtNLM"/>
    </source>
</evidence>
<feature type="signal peptide" evidence="1">
    <location>
        <begin position="1"/>
        <end position="26"/>
    </location>
</feature>
<protein>
    <recommendedName>
        <fullName evidence="4">Sulfur globule protein</fullName>
    </recommendedName>
</protein>
<evidence type="ECO:0000313" key="2">
    <source>
        <dbReference type="EMBL" id="TGJ99431.1"/>
    </source>
</evidence>
<organism evidence="2 3">
    <name type="scientific">Leptospira semungkisensis</name>
    <dbReference type="NCBI Taxonomy" id="2484985"/>
    <lineage>
        <taxon>Bacteria</taxon>
        <taxon>Pseudomonadati</taxon>
        <taxon>Spirochaetota</taxon>
        <taxon>Spirochaetia</taxon>
        <taxon>Leptospirales</taxon>
        <taxon>Leptospiraceae</taxon>
        <taxon>Leptospira</taxon>
    </lineage>
</organism>
<name>A0A4R9FLA5_9LEPT</name>
<dbReference type="AlphaFoldDB" id="A0A4R9FLA5"/>
<comment type="caution">
    <text evidence="2">The sequence shown here is derived from an EMBL/GenBank/DDBJ whole genome shotgun (WGS) entry which is preliminary data.</text>
</comment>
<proteinExistence type="predicted"/>
<keyword evidence="3" id="KW-1185">Reference proteome</keyword>
<reference evidence="2" key="1">
    <citation type="journal article" date="2019" name="PLoS Negl. Trop. Dis.">
        <title>Revisiting the worldwide diversity of Leptospira species in the environment.</title>
        <authorList>
            <person name="Vincent A.T."/>
            <person name="Schiettekatte O."/>
            <person name="Bourhy P."/>
            <person name="Veyrier F.J."/>
            <person name="Picardeau M."/>
        </authorList>
    </citation>
    <scope>NUCLEOTIDE SEQUENCE [LARGE SCALE GENOMIC DNA]</scope>
    <source>
        <strain evidence="2">SSS9</strain>
    </source>
</reference>
<keyword evidence="1" id="KW-0732">Signal</keyword>
<dbReference type="Proteomes" id="UP000297453">
    <property type="component" value="Unassembled WGS sequence"/>
</dbReference>
<gene>
    <name evidence="2" type="ORF">EHO59_16355</name>
</gene>